<dbReference type="RefSeq" id="WP_266862778.1">
    <property type="nucleotide sequence ID" value="NZ_JAPEMW010000001.1"/>
</dbReference>
<dbReference type="Pfam" id="PF13459">
    <property type="entry name" value="Fer4_15"/>
    <property type="match status" value="1"/>
</dbReference>
<gene>
    <name evidence="1" type="ORF">R5A26_46675</name>
</gene>
<organism evidence="1 2">
    <name type="scientific">Streptomyces prunicolor</name>
    <dbReference type="NCBI Taxonomy" id="67348"/>
    <lineage>
        <taxon>Bacteria</taxon>
        <taxon>Bacillati</taxon>
        <taxon>Actinomycetota</taxon>
        <taxon>Actinomycetes</taxon>
        <taxon>Kitasatosporales</taxon>
        <taxon>Streptomycetaceae</taxon>
        <taxon>Streptomyces</taxon>
    </lineage>
</organism>
<dbReference type="Proteomes" id="UP001187346">
    <property type="component" value="Unassembled WGS sequence"/>
</dbReference>
<comment type="caution">
    <text evidence="1">The sequence shown here is derived from an EMBL/GenBank/DDBJ whole genome shotgun (WGS) entry which is preliminary data.</text>
</comment>
<sequence length="74" mass="8063">MDQKTPQKIDIDWTACQGHGLCAELLPDHITLDEWGYPLVDGGSIPPRTLKRARRAASDCPVLALKLTARGAPL</sequence>
<evidence type="ECO:0000313" key="2">
    <source>
        <dbReference type="Proteomes" id="UP001187346"/>
    </source>
</evidence>
<protein>
    <submittedName>
        <fullName evidence="1">Ferredoxin</fullName>
    </submittedName>
</protein>
<proteinExistence type="predicted"/>
<dbReference type="Gene3D" id="3.30.70.20">
    <property type="match status" value="1"/>
</dbReference>
<name>A0ABU4FS56_9ACTN</name>
<evidence type="ECO:0000313" key="1">
    <source>
        <dbReference type="EMBL" id="MDV7223429.1"/>
    </source>
</evidence>
<dbReference type="SUPFAM" id="SSF54862">
    <property type="entry name" value="4Fe-4S ferredoxins"/>
    <property type="match status" value="1"/>
</dbReference>
<accession>A0ABU4FS56</accession>
<dbReference type="EMBL" id="JAWMAJ010000315">
    <property type="protein sequence ID" value="MDV7223429.1"/>
    <property type="molecule type" value="Genomic_DNA"/>
</dbReference>
<keyword evidence="2" id="KW-1185">Reference proteome</keyword>
<reference evidence="1 2" key="1">
    <citation type="submission" date="2023-10" db="EMBL/GenBank/DDBJ databases">
        <title>Characterization of rhizosphere-enriched actinobacteria from wheat plants lab-grown on chernevaya soil.</title>
        <authorList>
            <person name="Tikhonova E.N."/>
            <person name="Konopkin A."/>
            <person name="Kravchenko I.K."/>
        </authorList>
    </citation>
    <scope>NUCLEOTIDE SEQUENCE [LARGE SCALE GENOMIC DNA]</scope>
    <source>
        <strain evidence="1 2">RR29</strain>
    </source>
</reference>